<dbReference type="Proteomes" id="UP000776276">
    <property type="component" value="Unassembled WGS sequence"/>
</dbReference>
<dbReference type="Gene3D" id="2.120.10.30">
    <property type="entry name" value="TolB, C-terminal domain"/>
    <property type="match status" value="1"/>
</dbReference>
<dbReference type="InterPro" id="IPR011041">
    <property type="entry name" value="Quinoprot_gluc/sorb_DH_b-prop"/>
</dbReference>
<proteinExistence type="predicted"/>
<comment type="caution">
    <text evidence="4">The sequence shown here is derived from an EMBL/GenBank/DDBJ whole genome shotgun (WGS) entry which is preliminary data.</text>
</comment>
<evidence type="ECO:0000256" key="2">
    <source>
        <dbReference type="SAM" id="SignalP"/>
    </source>
</evidence>
<dbReference type="PANTHER" id="PTHR19328:SF75">
    <property type="entry name" value="ALDOSE SUGAR DEHYDROGENASE YLII"/>
    <property type="match status" value="1"/>
</dbReference>
<dbReference type="EMBL" id="JAHKRT010000003">
    <property type="protein sequence ID" value="MBU3077878.1"/>
    <property type="molecule type" value="Genomic_DNA"/>
</dbReference>
<reference evidence="4 5" key="1">
    <citation type="submission" date="2021-06" db="EMBL/GenBank/DDBJ databases">
        <title>Sphingomonas sp. XMGL2, whole genome shotgun sequencing project.</title>
        <authorList>
            <person name="Zhao G."/>
            <person name="Shen L."/>
        </authorList>
    </citation>
    <scope>NUCLEOTIDE SEQUENCE [LARGE SCALE GENOMIC DNA]</scope>
    <source>
        <strain evidence="4 5">XMGL2</strain>
    </source>
</reference>
<feature type="domain" description="Glucose/Sorbosone dehydrogenase" evidence="3">
    <location>
        <begin position="163"/>
        <end position="502"/>
    </location>
</feature>
<gene>
    <name evidence="4" type="ORF">KOF26_08380</name>
</gene>
<feature type="chain" id="PRO_5046858742" evidence="2">
    <location>
        <begin position="25"/>
        <end position="510"/>
    </location>
</feature>
<dbReference type="SUPFAM" id="SSF50952">
    <property type="entry name" value="Soluble quinoprotein glucose dehydrogenase"/>
    <property type="match status" value="1"/>
</dbReference>
<dbReference type="InterPro" id="IPR036909">
    <property type="entry name" value="Cyt_c-like_dom_sf"/>
</dbReference>
<dbReference type="InterPro" id="IPR011042">
    <property type="entry name" value="6-blade_b-propeller_TolB-like"/>
</dbReference>
<dbReference type="Gene3D" id="1.10.760.10">
    <property type="entry name" value="Cytochrome c-like domain"/>
    <property type="match status" value="1"/>
</dbReference>
<keyword evidence="5" id="KW-1185">Reference proteome</keyword>
<dbReference type="SUPFAM" id="SSF46626">
    <property type="entry name" value="Cytochrome c"/>
    <property type="match status" value="1"/>
</dbReference>
<evidence type="ECO:0000313" key="4">
    <source>
        <dbReference type="EMBL" id="MBU3077878.1"/>
    </source>
</evidence>
<evidence type="ECO:0000259" key="3">
    <source>
        <dbReference type="Pfam" id="PF07995"/>
    </source>
</evidence>
<feature type="compositionally biased region" description="Basic and acidic residues" evidence="1">
    <location>
        <begin position="123"/>
        <end position="133"/>
    </location>
</feature>
<protein>
    <submittedName>
        <fullName evidence="4">PQQ-dependent sugar dehydrogenase</fullName>
    </submittedName>
</protein>
<evidence type="ECO:0000256" key="1">
    <source>
        <dbReference type="SAM" id="MobiDB-lite"/>
    </source>
</evidence>
<name>A0ABS6BHU5_9SPHN</name>
<evidence type="ECO:0000313" key="5">
    <source>
        <dbReference type="Proteomes" id="UP000776276"/>
    </source>
</evidence>
<organism evidence="4 5">
    <name type="scientific">Sphingomonas quercus</name>
    <dbReference type="NCBI Taxonomy" id="2842451"/>
    <lineage>
        <taxon>Bacteria</taxon>
        <taxon>Pseudomonadati</taxon>
        <taxon>Pseudomonadota</taxon>
        <taxon>Alphaproteobacteria</taxon>
        <taxon>Sphingomonadales</taxon>
        <taxon>Sphingomonadaceae</taxon>
        <taxon>Sphingomonas</taxon>
    </lineage>
</organism>
<sequence>MMLTRLGVGGVTAIALATAAPLRAADLPPGPGQDIVNRACTGCHDSSMFTSQRKDAAGWTDTVNAMIANGAPVPPASVPTVVAYLVQNFGAPAAAAGAAPPRSKNLPPVYVPIPWQRTPGKPIDQRTPERQDNAADFPGQYRAPYMTANVQYKTEVITNKLVRPWALQFLPSGKFLITQRMGQMVIVDNQGKITELKGIPEVAWEGGQGGLLDVALDPDFRTNHRIYFAFNEPTGPKEGVGRDGAQSRIAVGRAVLDEAGAALNDLKIIFRSKPTVSITLYPTKQGSRIVFDKAGLMYVSIGNRDSTRLQPPPWNVAQDMQTHLGKIIRITTDGQAAPGNPFIGVPDALPEIWALGTRSQEGLAFDSSGRLWETEHGPRGGDELNIISKGKNYGWPLVTHGIDYPGWMVTTATHKTGLEDPRYFWDPNIAPSGLTFYYADLFPAWKGSLFVGGLHGGLLDRLTIAGDKVVGEEPLLTELNSRIRDVRVGPEGGLYVLTDDTNMLVKVTPK</sequence>
<dbReference type="Pfam" id="PF07995">
    <property type="entry name" value="GSDH"/>
    <property type="match status" value="1"/>
</dbReference>
<dbReference type="PANTHER" id="PTHR19328">
    <property type="entry name" value="HEDGEHOG-INTERACTING PROTEIN"/>
    <property type="match status" value="1"/>
</dbReference>
<keyword evidence="2" id="KW-0732">Signal</keyword>
<feature type="signal peptide" evidence="2">
    <location>
        <begin position="1"/>
        <end position="24"/>
    </location>
</feature>
<feature type="region of interest" description="Disordered" evidence="1">
    <location>
        <begin position="119"/>
        <end position="138"/>
    </location>
</feature>
<dbReference type="InterPro" id="IPR012938">
    <property type="entry name" value="Glc/Sorbosone_DH"/>
</dbReference>
<accession>A0ABS6BHU5</accession>